<organism evidence="2 3">
    <name type="scientific">Nephila pilipes</name>
    <name type="common">Giant wood spider</name>
    <name type="synonym">Nephila maculata</name>
    <dbReference type="NCBI Taxonomy" id="299642"/>
    <lineage>
        <taxon>Eukaryota</taxon>
        <taxon>Metazoa</taxon>
        <taxon>Ecdysozoa</taxon>
        <taxon>Arthropoda</taxon>
        <taxon>Chelicerata</taxon>
        <taxon>Arachnida</taxon>
        <taxon>Araneae</taxon>
        <taxon>Araneomorphae</taxon>
        <taxon>Entelegynae</taxon>
        <taxon>Araneoidea</taxon>
        <taxon>Nephilidae</taxon>
        <taxon>Nephila</taxon>
    </lineage>
</organism>
<dbReference type="AlphaFoldDB" id="A0A8X6NXS9"/>
<keyword evidence="3" id="KW-1185">Reference proteome</keyword>
<accession>A0A8X6NXS9</accession>
<dbReference type="Proteomes" id="UP000887013">
    <property type="component" value="Unassembled WGS sequence"/>
</dbReference>
<reference evidence="2" key="1">
    <citation type="submission" date="2020-08" db="EMBL/GenBank/DDBJ databases">
        <title>Multicomponent nature underlies the extraordinary mechanical properties of spider dragline silk.</title>
        <authorList>
            <person name="Kono N."/>
            <person name="Nakamura H."/>
            <person name="Mori M."/>
            <person name="Yoshida Y."/>
            <person name="Ohtoshi R."/>
            <person name="Malay A.D."/>
            <person name="Moran D.A.P."/>
            <person name="Tomita M."/>
            <person name="Numata K."/>
            <person name="Arakawa K."/>
        </authorList>
    </citation>
    <scope>NUCLEOTIDE SEQUENCE</scope>
</reference>
<proteinExistence type="predicted"/>
<name>A0A8X6NXS9_NEPPI</name>
<protein>
    <submittedName>
        <fullName evidence="2">Uncharacterized protein</fullName>
    </submittedName>
</protein>
<gene>
    <name evidence="2" type="ORF">NPIL_245651</name>
</gene>
<comment type="caution">
    <text evidence="2">The sequence shown here is derived from an EMBL/GenBank/DDBJ whole genome shotgun (WGS) entry which is preliminary data.</text>
</comment>
<dbReference type="EMBL" id="BMAW01014051">
    <property type="protein sequence ID" value="GFT37219.1"/>
    <property type="molecule type" value="Genomic_DNA"/>
</dbReference>
<sequence>MLAESACSQNKSYRKETIHVIFAAITFAELNCTELHYTKEQTRIFLGKVSKVYSDRLQVLEIEFRPSPFSRWAVKSMPDISYWGVLLVDIVQDVLRRRDCSNPFIRAERSPPVTDEHGEASASQDLDRK</sequence>
<evidence type="ECO:0000313" key="2">
    <source>
        <dbReference type="EMBL" id="GFT37219.1"/>
    </source>
</evidence>
<evidence type="ECO:0000256" key="1">
    <source>
        <dbReference type="SAM" id="MobiDB-lite"/>
    </source>
</evidence>
<dbReference type="OrthoDB" id="10609394at2759"/>
<feature type="region of interest" description="Disordered" evidence="1">
    <location>
        <begin position="105"/>
        <end position="129"/>
    </location>
</feature>
<evidence type="ECO:0000313" key="3">
    <source>
        <dbReference type="Proteomes" id="UP000887013"/>
    </source>
</evidence>